<dbReference type="PANTHER" id="PTHR40042">
    <property type="entry name" value="HYPOTHETICAL MEMBRANE SPANNING PROTEIN"/>
    <property type="match status" value="1"/>
</dbReference>
<evidence type="ECO:0000256" key="1">
    <source>
        <dbReference type="SAM" id="Phobius"/>
    </source>
</evidence>
<sequence>MSTTDRLRRLYDRRFPADALPEREGLPWYVAPLPGWLEDLGLRLVWLVVAVNLAGTAFGFWFYSFQFSITPVAAWPVVPDSPLATLFIALSLASWKLGYADRVPWLHALAFFGCIKLGAWTPFVLTAFPVEYPSGGLAALGGSLDTLAFLWEYGLYTFLVTSHLAMVVEAFLVQRYASFSVGAVAVATAWYVLNDVVDYLVSPFDTYTHTLLNAEPFLSLSAGFDHTVPAHDVAAAAAVTLTVACVFLALATRVAKVKASGET</sequence>
<feature type="transmembrane region" description="Helical" evidence="1">
    <location>
        <begin position="44"/>
        <end position="63"/>
    </location>
</feature>
<dbReference type="Proteomes" id="UP001057580">
    <property type="component" value="Chromosome"/>
</dbReference>
<evidence type="ECO:0000313" key="2">
    <source>
        <dbReference type="EMBL" id="UWM53007.1"/>
    </source>
</evidence>
<feature type="transmembrane region" description="Helical" evidence="1">
    <location>
        <begin position="233"/>
        <end position="251"/>
    </location>
</feature>
<feature type="transmembrane region" description="Helical" evidence="1">
    <location>
        <begin position="148"/>
        <end position="168"/>
    </location>
</feature>
<keyword evidence="1" id="KW-0812">Transmembrane</keyword>
<name>A0A9E7QZT1_9EURY</name>
<proteinExistence type="predicted"/>
<gene>
    <name evidence="2" type="ORF">N0B31_12700</name>
</gene>
<feature type="transmembrane region" description="Helical" evidence="1">
    <location>
        <begin position="106"/>
        <end position="128"/>
    </location>
</feature>
<feature type="transmembrane region" description="Helical" evidence="1">
    <location>
        <begin position="83"/>
        <end position="99"/>
    </location>
</feature>
<evidence type="ECO:0000313" key="3">
    <source>
        <dbReference type="Proteomes" id="UP001057580"/>
    </source>
</evidence>
<organism evidence="2 3">
    <name type="scientific">Salinirubellus salinus</name>
    <dbReference type="NCBI Taxonomy" id="1364945"/>
    <lineage>
        <taxon>Archaea</taxon>
        <taxon>Methanobacteriati</taxon>
        <taxon>Methanobacteriota</taxon>
        <taxon>Stenosarchaea group</taxon>
        <taxon>Halobacteria</taxon>
        <taxon>Halobacteriales</taxon>
        <taxon>Natronomonadaceae</taxon>
        <taxon>Salinirubellus</taxon>
    </lineage>
</organism>
<dbReference type="AlphaFoldDB" id="A0A9E7QZT1"/>
<dbReference type="KEGG" id="ssai:N0B31_12700"/>
<feature type="transmembrane region" description="Helical" evidence="1">
    <location>
        <begin position="175"/>
        <end position="193"/>
    </location>
</feature>
<keyword evidence="3" id="KW-1185">Reference proteome</keyword>
<reference evidence="2" key="1">
    <citation type="submission" date="2022-09" db="EMBL/GenBank/DDBJ databases">
        <title>Diverse halophilic archaea isolated from saline environments.</title>
        <authorList>
            <person name="Cui H.-L."/>
        </authorList>
    </citation>
    <scope>NUCLEOTIDE SEQUENCE</scope>
    <source>
        <strain evidence="2">ZS-35-S2</strain>
    </source>
</reference>
<dbReference type="RefSeq" id="WP_260592002.1">
    <property type="nucleotide sequence ID" value="NZ_CP104003.1"/>
</dbReference>
<dbReference type="EMBL" id="CP104003">
    <property type="protein sequence ID" value="UWM53007.1"/>
    <property type="molecule type" value="Genomic_DNA"/>
</dbReference>
<keyword evidence="1" id="KW-1133">Transmembrane helix</keyword>
<dbReference type="InterPro" id="IPR009845">
    <property type="entry name" value="DUF1405"/>
</dbReference>
<dbReference type="Pfam" id="PF07187">
    <property type="entry name" value="DUF1405"/>
    <property type="match status" value="1"/>
</dbReference>
<keyword evidence="1" id="KW-0472">Membrane</keyword>
<accession>A0A9E7QZT1</accession>
<dbReference type="PANTHER" id="PTHR40042:SF1">
    <property type="entry name" value="DUF1405 DOMAIN-CONTAINING PROTEIN"/>
    <property type="match status" value="1"/>
</dbReference>
<dbReference type="GeneID" id="74943296"/>
<protein>
    <submittedName>
        <fullName evidence="2">DUF1405 domain-containing protein</fullName>
    </submittedName>
</protein>